<evidence type="ECO:0000256" key="10">
    <source>
        <dbReference type="RuleBase" id="RU362002"/>
    </source>
</evidence>
<dbReference type="GO" id="GO:0005886">
    <property type="term" value="C:plasma membrane"/>
    <property type="evidence" value="ECO:0007669"/>
    <property type="project" value="UniProtKB-SubCell"/>
</dbReference>
<feature type="transmembrane region" description="Helical" evidence="10">
    <location>
        <begin position="178"/>
        <end position="201"/>
    </location>
</feature>
<dbReference type="EMBL" id="QZWZ01000008">
    <property type="protein sequence ID" value="RJT39656.1"/>
    <property type="molecule type" value="Genomic_DNA"/>
</dbReference>
<feature type="transmembrane region" description="Helical" evidence="10">
    <location>
        <begin position="253"/>
        <end position="274"/>
    </location>
</feature>
<keyword evidence="11" id="KW-0732">Signal</keyword>
<accession>A0A3A5KTH2</accession>
<keyword evidence="6 10" id="KW-1133">Transmembrane helix</keyword>
<keyword evidence="5 10" id="KW-0812">Transmembrane</keyword>
<keyword evidence="3 10" id="KW-0813">Transport</keyword>
<feature type="transmembrane region" description="Helical" evidence="10">
    <location>
        <begin position="286"/>
        <end position="308"/>
    </location>
</feature>
<dbReference type="SUPFAM" id="SSF111352">
    <property type="entry name" value="Ammonium transporter"/>
    <property type="match status" value="1"/>
</dbReference>
<proteinExistence type="inferred from homology"/>
<reference evidence="13 14" key="1">
    <citation type="submission" date="2018-09" db="EMBL/GenBank/DDBJ databases">
        <title>Mesorhizobium carmichaelinearum sp. nov. isolated from Carmichaelinea spp. root nodules in New Zealand.</title>
        <authorList>
            <person name="De Meyer S.E."/>
        </authorList>
    </citation>
    <scope>NUCLEOTIDE SEQUENCE [LARGE SCALE GENOMIC DNA]</scope>
    <source>
        <strain evidence="13 14">ICMP19557</strain>
    </source>
</reference>
<evidence type="ECO:0000256" key="6">
    <source>
        <dbReference type="ARBA" id="ARBA00022989"/>
    </source>
</evidence>
<comment type="subcellular location">
    <subcellularLocation>
        <location evidence="1 10">Cell membrane</location>
        <topology evidence="1 10">Multi-pass membrane protein</topology>
    </subcellularLocation>
</comment>
<feature type="transmembrane region" description="Helical" evidence="10">
    <location>
        <begin position="57"/>
        <end position="77"/>
    </location>
</feature>
<evidence type="ECO:0000256" key="11">
    <source>
        <dbReference type="SAM" id="SignalP"/>
    </source>
</evidence>
<dbReference type="PROSITE" id="PS01219">
    <property type="entry name" value="AMMONIUM_TRANSP"/>
    <property type="match status" value="1"/>
</dbReference>
<keyword evidence="7 10" id="KW-0472">Membrane</keyword>
<dbReference type="PANTHER" id="PTHR43029">
    <property type="entry name" value="AMMONIUM TRANSPORTER MEP2"/>
    <property type="match status" value="1"/>
</dbReference>
<feature type="domain" description="Ammonium transporter AmtB-like" evidence="12">
    <location>
        <begin position="57"/>
        <end position="474"/>
    </location>
</feature>
<evidence type="ECO:0000256" key="3">
    <source>
        <dbReference type="ARBA" id="ARBA00022448"/>
    </source>
</evidence>
<dbReference type="InterPro" id="IPR029020">
    <property type="entry name" value="Ammonium/urea_transptr"/>
</dbReference>
<dbReference type="InterPro" id="IPR018047">
    <property type="entry name" value="Ammonium_transpt_CS"/>
</dbReference>
<dbReference type="AlphaFoldDB" id="A0A3A5KTH2"/>
<dbReference type="InterPro" id="IPR024041">
    <property type="entry name" value="NH4_transpt_AmtB-like_dom"/>
</dbReference>
<evidence type="ECO:0000256" key="8">
    <source>
        <dbReference type="ARBA" id="ARBA00023177"/>
    </source>
</evidence>
<feature type="transmembrane region" description="Helical" evidence="10">
    <location>
        <begin position="428"/>
        <end position="447"/>
    </location>
</feature>
<comment type="caution">
    <text evidence="13">The sequence shown here is derived from an EMBL/GenBank/DDBJ whole genome shotgun (WGS) entry which is preliminary data.</text>
</comment>
<evidence type="ECO:0000256" key="1">
    <source>
        <dbReference type="ARBA" id="ARBA00004651"/>
    </source>
</evidence>
<feature type="chain" id="PRO_5017433467" description="Ammonium transporter" evidence="11">
    <location>
        <begin position="32"/>
        <end position="476"/>
    </location>
</feature>
<evidence type="ECO:0000313" key="14">
    <source>
        <dbReference type="Proteomes" id="UP000272706"/>
    </source>
</evidence>
<comment type="similarity">
    <text evidence="2 10">Belongs to the ammonia transporter channel (TC 1.A.11.2) family.</text>
</comment>
<feature type="transmembrane region" description="Helical" evidence="10">
    <location>
        <begin position="320"/>
        <end position="339"/>
    </location>
</feature>
<sequence>MNIPSTLKSAARSALLGSFALGALGTVAALAQEAAPAVAAAAPAAPAFTVDKGDTTWMMISTVLVLLMTIPGLALFYGGLVRTKNMLSVLMQVFTITSVVMIIWVFYGYSLAFTAGNAFVGGLSKALLSGVSVSTLSETFTKGVAIPELVFVVFQMTFACITPALIVGAFAERVKFSALILFVILWVTFVYFPIAHMVWFWGGPSAYSDPSGLIFSFGAIDFAGGTVVHINAGIAGLVGALMIGKRIGYKKDIMAPHSMTLTMVGASLLWVGWFGFNAGSNLEANAYAVLAMINTFVATAAAAVTWIVLESLLRGKASMLGAVSGAVTGLVAVTPAAGFAGPMGAIVLGIVATCVCYFFVSVVKNTFDYDDSLDVFGVHCVGGIIGALGTGILVNPALGGAGIVDYSTADFAAGYAGTATQLLAQGKGVLVTVLWSGIGSAILYKIVDMIVGLRPTADAEREGLDLTSHGEAAYHS</sequence>
<dbReference type="Proteomes" id="UP000272706">
    <property type="component" value="Unassembled WGS sequence"/>
</dbReference>
<gene>
    <name evidence="13" type="ORF">D3227_12610</name>
</gene>
<keyword evidence="4" id="KW-1003">Cell membrane</keyword>
<name>A0A3A5KTH2_9HYPH</name>
<feature type="transmembrane region" description="Helical" evidence="10">
    <location>
        <begin position="149"/>
        <end position="171"/>
    </location>
</feature>
<evidence type="ECO:0000256" key="9">
    <source>
        <dbReference type="ARBA" id="ARBA00050025"/>
    </source>
</evidence>
<dbReference type="InterPro" id="IPR001905">
    <property type="entry name" value="Ammonium_transpt"/>
</dbReference>
<evidence type="ECO:0000259" key="12">
    <source>
        <dbReference type="Pfam" id="PF00909"/>
    </source>
</evidence>
<feature type="signal peptide" evidence="11">
    <location>
        <begin position="1"/>
        <end position="31"/>
    </location>
</feature>
<feature type="transmembrane region" description="Helical" evidence="10">
    <location>
        <begin position="345"/>
        <end position="363"/>
    </location>
</feature>
<dbReference type="Pfam" id="PF00909">
    <property type="entry name" value="Ammonium_transp"/>
    <property type="match status" value="1"/>
</dbReference>
<organism evidence="13 14">
    <name type="scientific">Mesorhizobium waimense</name>
    <dbReference type="NCBI Taxonomy" id="1300307"/>
    <lineage>
        <taxon>Bacteria</taxon>
        <taxon>Pseudomonadati</taxon>
        <taxon>Pseudomonadota</taxon>
        <taxon>Alphaproteobacteria</taxon>
        <taxon>Hyphomicrobiales</taxon>
        <taxon>Phyllobacteriaceae</taxon>
        <taxon>Mesorhizobium</taxon>
    </lineage>
</organism>
<evidence type="ECO:0000256" key="5">
    <source>
        <dbReference type="ARBA" id="ARBA00022692"/>
    </source>
</evidence>
<dbReference type="GO" id="GO:0008519">
    <property type="term" value="F:ammonium channel activity"/>
    <property type="evidence" value="ECO:0007669"/>
    <property type="project" value="InterPro"/>
</dbReference>
<dbReference type="FunFam" id="1.10.3430.10:FF:000007">
    <property type="entry name" value="Ammonium transporter"/>
    <property type="match status" value="1"/>
</dbReference>
<evidence type="ECO:0000256" key="2">
    <source>
        <dbReference type="ARBA" id="ARBA00005887"/>
    </source>
</evidence>
<feature type="transmembrane region" description="Helical" evidence="10">
    <location>
        <begin position="213"/>
        <end position="241"/>
    </location>
</feature>
<dbReference type="PANTHER" id="PTHR43029:SF10">
    <property type="entry name" value="AMMONIUM TRANSPORTER MEP2"/>
    <property type="match status" value="1"/>
</dbReference>
<evidence type="ECO:0000256" key="7">
    <source>
        <dbReference type="ARBA" id="ARBA00023136"/>
    </source>
</evidence>
<dbReference type="NCBIfam" id="TIGR00836">
    <property type="entry name" value="amt"/>
    <property type="match status" value="1"/>
</dbReference>
<protein>
    <recommendedName>
        <fullName evidence="9 10">Ammonium transporter</fullName>
    </recommendedName>
</protein>
<feature type="transmembrane region" description="Helical" evidence="10">
    <location>
        <begin position="375"/>
        <end position="394"/>
    </location>
</feature>
<feature type="transmembrane region" description="Helical" evidence="10">
    <location>
        <begin position="89"/>
        <end position="107"/>
    </location>
</feature>
<keyword evidence="8 10" id="KW-0924">Ammonia transport</keyword>
<dbReference type="OrthoDB" id="9814202at2"/>
<dbReference type="RefSeq" id="WP_120014439.1">
    <property type="nucleotide sequence ID" value="NZ_QZWZ01000008.1"/>
</dbReference>
<evidence type="ECO:0000256" key="4">
    <source>
        <dbReference type="ARBA" id="ARBA00022475"/>
    </source>
</evidence>
<dbReference type="Gene3D" id="1.10.3430.10">
    <property type="entry name" value="Ammonium transporter AmtB like domains"/>
    <property type="match status" value="1"/>
</dbReference>
<keyword evidence="14" id="KW-1185">Reference proteome</keyword>
<evidence type="ECO:0000313" key="13">
    <source>
        <dbReference type="EMBL" id="RJT39656.1"/>
    </source>
</evidence>